<dbReference type="Proteomes" id="UP000078597">
    <property type="component" value="Unassembled WGS sequence"/>
</dbReference>
<evidence type="ECO:0000313" key="7">
    <source>
        <dbReference type="EMBL" id="SBT01230.1"/>
    </source>
</evidence>
<evidence type="ECO:0000256" key="3">
    <source>
        <dbReference type="ARBA" id="ARBA00022946"/>
    </source>
</evidence>
<keyword evidence="4 7" id="KW-0689">Ribosomal protein</keyword>
<dbReference type="VEuPathDB" id="PlasmoDB:PmUG01_11058600"/>
<keyword evidence="6" id="KW-0687">Ribonucleoprotein</keyword>
<evidence type="ECO:0000256" key="5">
    <source>
        <dbReference type="ARBA" id="ARBA00023128"/>
    </source>
</evidence>
<dbReference type="PANTHER" id="PTHR21338">
    <property type="entry name" value="MITOCHONDRIAL RIBOSOMAL PROTEIN L41"/>
    <property type="match status" value="1"/>
</dbReference>
<keyword evidence="3" id="KW-0809">Transit peptide</keyword>
<comment type="subcellular location">
    <subcellularLocation>
        <location evidence="1">Mitochondrion</location>
    </subcellularLocation>
</comment>
<evidence type="ECO:0000256" key="4">
    <source>
        <dbReference type="ARBA" id="ARBA00022980"/>
    </source>
</evidence>
<protein>
    <submittedName>
        <fullName evidence="7">Mitochondrial ribosomal protein L41, putative</fullName>
    </submittedName>
</protein>
<gene>
    <name evidence="7" type="ORF">PMALA_080750</name>
</gene>
<organism evidence="7 8">
    <name type="scientific">Plasmodium malariae</name>
    <dbReference type="NCBI Taxonomy" id="5858"/>
    <lineage>
        <taxon>Eukaryota</taxon>
        <taxon>Sar</taxon>
        <taxon>Alveolata</taxon>
        <taxon>Apicomplexa</taxon>
        <taxon>Aconoidasida</taxon>
        <taxon>Haemosporida</taxon>
        <taxon>Plasmodiidae</taxon>
        <taxon>Plasmodium</taxon>
        <taxon>Plasmodium (Plasmodium)</taxon>
    </lineage>
</organism>
<comment type="similarity">
    <text evidence="2">Belongs to the mitochondrion-specific ribosomal protein mL41 family.</text>
</comment>
<name>A0A1A8X7K5_PLAMA</name>
<keyword evidence="5" id="KW-0496">Mitochondrion</keyword>
<accession>A0A1A8X7K5</accession>
<dbReference type="GO" id="GO:0003735">
    <property type="term" value="F:structural constituent of ribosome"/>
    <property type="evidence" value="ECO:0007669"/>
    <property type="project" value="InterPro"/>
</dbReference>
<sequence length="56" mass="6020">MGPSKGKGPLIAKYAPVGFKKGFGAIGLGRHTKKGFFIINKMLVPNFRVPDLSDCN</sequence>
<feature type="non-terminal residue" evidence="7">
    <location>
        <position position="56"/>
    </location>
</feature>
<dbReference type="AlphaFoldDB" id="A0A1A8X7K5"/>
<dbReference type="PANTHER" id="PTHR21338:SF0">
    <property type="entry name" value="LARGE RIBOSOMAL SUBUNIT PROTEIN ML41"/>
    <property type="match status" value="1"/>
</dbReference>
<dbReference type="GO" id="GO:0006412">
    <property type="term" value="P:translation"/>
    <property type="evidence" value="ECO:0007669"/>
    <property type="project" value="TreeGrafter"/>
</dbReference>
<evidence type="ECO:0000256" key="1">
    <source>
        <dbReference type="ARBA" id="ARBA00004173"/>
    </source>
</evidence>
<dbReference type="EMBL" id="FLQW01006914">
    <property type="protein sequence ID" value="SBT01230.1"/>
    <property type="molecule type" value="Genomic_DNA"/>
</dbReference>
<dbReference type="InterPro" id="IPR019189">
    <property type="entry name" value="Ribosomal_mL41"/>
</dbReference>
<evidence type="ECO:0000256" key="6">
    <source>
        <dbReference type="ARBA" id="ARBA00023274"/>
    </source>
</evidence>
<evidence type="ECO:0000313" key="8">
    <source>
        <dbReference type="Proteomes" id="UP000078597"/>
    </source>
</evidence>
<dbReference type="Pfam" id="PF09809">
    <property type="entry name" value="MRP-L27"/>
    <property type="match status" value="1"/>
</dbReference>
<reference evidence="8" key="1">
    <citation type="submission" date="2016-05" db="EMBL/GenBank/DDBJ databases">
        <authorList>
            <person name="Naeem Raeece"/>
        </authorList>
    </citation>
    <scope>NUCLEOTIDE SEQUENCE [LARGE SCALE GENOMIC DNA]</scope>
</reference>
<dbReference type="GO" id="GO:0005762">
    <property type="term" value="C:mitochondrial large ribosomal subunit"/>
    <property type="evidence" value="ECO:0007669"/>
    <property type="project" value="InterPro"/>
</dbReference>
<proteinExistence type="inferred from homology"/>
<evidence type="ECO:0000256" key="2">
    <source>
        <dbReference type="ARBA" id="ARBA00010152"/>
    </source>
</evidence>